<organism evidence="1 2">
    <name type="scientific">Trichomonas vaginalis (strain ATCC PRA-98 / G3)</name>
    <dbReference type="NCBI Taxonomy" id="412133"/>
    <lineage>
        <taxon>Eukaryota</taxon>
        <taxon>Metamonada</taxon>
        <taxon>Parabasalia</taxon>
        <taxon>Trichomonadida</taxon>
        <taxon>Trichomonadidae</taxon>
        <taxon>Trichomonas</taxon>
    </lineage>
</organism>
<dbReference type="VEuPathDB" id="TrichDB:TVAG_250140"/>
<accession>A2DCL7</accession>
<protein>
    <submittedName>
        <fullName evidence="1">Uncharacterized protein</fullName>
    </submittedName>
</protein>
<sequence>MMENNNWETLVADEDYEINTKYPYQIRRKKNGKTVSEYEEKNGYIRLTLNG</sequence>
<reference evidence="1" key="1">
    <citation type="submission" date="2006-10" db="EMBL/GenBank/DDBJ databases">
        <authorList>
            <person name="Amadeo P."/>
            <person name="Zhao Q."/>
            <person name="Wortman J."/>
            <person name="Fraser-Liggett C."/>
            <person name="Carlton J."/>
        </authorList>
    </citation>
    <scope>NUCLEOTIDE SEQUENCE</scope>
    <source>
        <strain evidence="1">G3</strain>
    </source>
</reference>
<dbReference type="EMBL" id="DS113187">
    <property type="protein sequence ID" value="EAY21954.1"/>
    <property type="molecule type" value="Genomic_DNA"/>
</dbReference>
<dbReference type="VEuPathDB" id="TrichDB:TVAGG3_0950340"/>
<gene>
    <name evidence="1" type="ORF">TVAG_250140</name>
</gene>
<dbReference type="Proteomes" id="UP000001542">
    <property type="component" value="Unassembled WGS sequence"/>
</dbReference>
<proteinExistence type="predicted"/>
<evidence type="ECO:0000313" key="1">
    <source>
        <dbReference type="EMBL" id="EAY21954.1"/>
    </source>
</evidence>
<dbReference type="SMR" id="A2DCL7"/>
<dbReference type="AlphaFoldDB" id="A2DCL7"/>
<dbReference type="InParanoid" id="A2DCL7"/>
<evidence type="ECO:0000313" key="2">
    <source>
        <dbReference type="Proteomes" id="UP000001542"/>
    </source>
</evidence>
<reference evidence="1" key="2">
    <citation type="journal article" date="2007" name="Science">
        <title>Draft genome sequence of the sexually transmitted pathogen Trichomonas vaginalis.</title>
        <authorList>
            <person name="Carlton J.M."/>
            <person name="Hirt R.P."/>
            <person name="Silva J.C."/>
            <person name="Delcher A.L."/>
            <person name="Schatz M."/>
            <person name="Zhao Q."/>
            <person name="Wortman J.R."/>
            <person name="Bidwell S.L."/>
            <person name="Alsmark U.C.M."/>
            <person name="Besteiro S."/>
            <person name="Sicheritz-Ponten T."/>
            <person name="Noel C.J."/>
            <person name="Dacks J.B."/>
            <person name="Foster P.G."/>
            <person name="Simillion C."/>
            <person name="Van de Peer Y."/>
            <person name="Miranda-Saavedra D."/>
            <person name="Barton G.J."/>
            <person name="Westrop G.D."/>
            <person name="Mueller S."/>
            <person name="Dessi D."/>
            <person name="Fiori P.L."/>
            <person name="Ren Q."/>
            <person name="Paulsen I."/>
            <person name="Zhang H."/>
            <person name="Bastida-Corcuera F.D."/>
            <person name="Simoes-Barbosa A."/>
            <person name="Brown M.T."/>
            <person name="Hayes R.D."/>
            <person name="Mukherjee M."/>
            <person name="Okumura C.Y."/>
            <person name="Schneider R."/>
            <person name="Smith A.J."/>
            <person name="Vanacova S."/>
            <person name="Villalvazo M."/>
            <person name="Haas B.J."/>
            <person name="Pertea M."/>
            <person name="Feldblyum T.V."/>
            <person name="Utterback T.R."/>
            <person name="Shu C.L."/>
            <person name="Osoegawa K."/>
            <person name="de Jong P.J."/>
            <person name="Hrdy I."/>
            <person name="Horvathova L."/>
            <person name="Zubacova Z."/>
            <person name="Dolezal P."/>
            <person name="Malik S.B."/>
            <person name="Logsdon J.M. Jr."/>
            <person name="Henze K."/>
            <person name="Gupta A."/>
            <person name="Wang C.C."/>
            <person name="Dunne R.L."/>
            <person name="Upcroft J.A."/>
            <person name="Upcroft P."/>
            <person name="White O."/>
            <person name="Salzberg S.L."/>
            <person name="Tang P."/>
            <person name="Chiu C.-H."/>
            <person name="Lee Y.-S."/>
            <person name="Embley T.M."/>
            <person name="Coombs G.H."/>
            <person name="Mottram J.C."/>
            <person name="Tachezy J."/>
            <person name="Fraser-Liggett C.M."/>
            <person name="Johnson P.J."/>
        </authorList>
    </citation>
    <scope>NUCLEOTIDE SEQUENCE [LARGE SCALE GENOMIC DNA]</scope>
    <source>
        <strain evidence="1">G3</strain>
    </source>
</reference>
<keyword evidence="2" id="KW-1185">Reference proteome</keyword>
<name>A2DCL7_TRIV3</name>